<evidence type="ECO:0000256" key="1">
    <source>
        <dbReference type="SAM" id="SignalP"/>
    </source>
</evidence>
<gene>
    <name evidence="2" type="ORF">GCM10007415_27850</name>
</gene>
<dbReference type="AlphaFoldDB" id="A0A917HV42"/>
<dbReference type="Proteomes" id="UP000660862">
    <property type="component" value="Unassembled WGS sequence"/>
</dbReference>
<reference evidence="2" key="1">
    <citation type="journal article" date="2014" name="Int. J. Syst. Evol. Microbiol.">
        <title>Complete genome sequence of Corynebacterium casei LMG S-19264T (=DSM 44701T), isolated from a smear-ripened cheese.</title>
        <authorList>
            <consortium name="US DOE Joint Genome Institute (JGI-PGF)"/>
            <person name="Walter F."/>
            <person name="Albersmeier A."/>
            <person name="Kalinowski J."/>
            <person name="Ruckert C."/>
        </authorList>
    </citation>
    <scope>NUCLEOTIDE SEQUENCE</scope>
    <source>
        <strain evidence="2">CGMCC 1.12195</strain>
    </source>
</reference>
<organism evidence="2 3">
    <name type="scientific">Parapedobacter pyrenivorans</name>
    <dbReference type="NCBI Taxonomy" id="1305674"/>
    <lineage>
        <taxon>Bacteria</taxon>
        <taxon>Pseudomonadati</taxon>
        <taxon>Bacteroidota</taxon>
        <taxon>Sphingobacteriia</taxon>
        <taxon>Sphingobacteriales</taxon>
        <taxon>Sphingobacteriaceae</taxon>
        <taxon>Parapedobacter</taxon>
    </lineage>
</organism>
<evidence type="ECO:0000313" key="2">
    <source>
        <dbReference type="EMBL" id="GGG91637.1"/>
    </source>
</evidence>
<keyword evidence="3" id="KW-1185">Reference proteome</keyword>
<protein>
    <submittedName>
        <fullName evidence="2">Uncharacterized protein</fullName>
    </submittedName>
</protein>
<comment type="caution">
    <text evidence="2">The sequence shown here is derived from an EMBL/GenBank/DDBJ whole genome shotgun (WGS) entry which is preliminary data.</text>
</comment>
<accession>A0A917HV42</accession>
<feature type="signal peptide" evidence="1">
    <location>
        <begin position="1"/>
        <end position="30"/>
    </location>
</feature>
<reference evidence="2" key="2">
    <citation type="submission" date="2020-09" db="EMBL/GenBank/DDBJ databases">
        <authorList>
            <person name="Sun Q."/>
            <person name="Zhou Y."/>
        </authorList>
    </citation>
    <scope>NUCLEOTIDE SEQUENCE</scope>
    <source>
        <strain evidence="2">CGMCC 1.12195</strain>
    </source>
</reference>
<feature type="chain" id="PRO_5038115900" evidence="1">
    <location>
        <begin position="31"/>
        <end position="228"/>
    </location>
</feature>
<sequence length="228" mass="25995">MKQKYAPMKRIFVKSLLSILLLTCAATTFAQREISIGDYLSPTYAPMLINKKTDLRASPFLSPDWLVGEVVLDDGKTYQNVKFNYDQSSESLVIEVNGNTYVPNRQVKKFTYMDGTDTVIFKNGYLPEGQTLFQVLYEGNTTLLKHTKKPKIQREDHFTGNTEINFVPRTDYYLVKDNRLQKVSPTEKGVLGALADKKPALKSYVDEHDANLKDDRVLANIISYYDSL</sequence>
<keyword evidence="1" id="KW-0732">Signal</keyword>
<proteinExistence type="predicted"/>
<dbReference type="EMBL" id="BMER01000002">
    <property type="protein sequence ID" value="GGG91637.1"/>
    <property type="molecule type" value="Genomic_DNA"/>
</dbReference>
<evidence type="ECO:0000313" key="3">
    <source>
        <dbReference type="Proteomes" id="UP000660862"/>
    </source>
</evidence>
<name>A0A917HV42_9SPHI</name>